<dbReference type="EMBL" id="DAAIRR010000016">
    <property type="protein sequence ID" value="HAB9177427.1"/>
    <property type="molecule type" value="Genomic_DNA"/>
</dbReference>
<dbReference type="Proteomes" id="UP000840928">
    <property type="component" value="Unassembled WGS sequence"/>
</dbReference>
<organism evidence="2">
    <name type="scientific">Listeria monocytogenes</name>
    <dbReference type="NCBI Taxonomy" id="1639"/>
    <lineage>
        <taxon>Bacteria</taxon>
        <taxon>Bacillati</taxon>
        <taxon>Bacillota</taxon>
        <taxon>Bacilli</taxon>
        <taxon>Bacillales</taxon>
        <taxon>Listeriaceae</taxon>
        <taxon>Listeria</taxon>
    </lineage>
</organism>
<dbReference type="AlphaFoldDB" id="A0A6Z0F5I9"/>
<evidence type="ECO:0000313" key="1">
    <source>
        <dbReference type="EMBL" id="HAB9177031.1"/>
    </source>
</evidence>
<gene>
    <name evidence="1" type="ORF">GYU24_15065</name>
    <name evidence="2" type="ORF">GYU24_17125</name>
</gene>
<reference evidence="2" key="2">
    <citation type="submission" date="2020-01" db="EMBL/GenBank/DDBJ databases">
        <authorList>
            <consortium name="NCBI Pathogen Detection Project"/>
        </authorList>
    </citation>
    <scope>NUCLEOTIDE SEQUENCE</scope>
    <source>
        <strain evidence="2">CFIAFB20160038</strain>
    </source>
</reference>
<protein>
    <submittedName>
        <fullName evidence="2">Uncharacterized protein</fullName>
    </submittedName>
</protein>
<dbReference type="Gene3D" id="3.30.390.30">
    <property type="match status" value="1"/>
</dbReference>
<proteinExistence type="predicted"/>
<accession>A0A6Z0F5I9</accession>
<dbReference type="EMBL" id="DAAIRR010000007">
    <property type="protein sequence ID" value="HAB9177031.1"/>
    <property type="molecule type" value="Genomic_DNA"/>
</dbReference>
<sequence>MNETVRLRNLRCLTVEDLRETLAPYLTMAEELKLAALTFDKDVSKLSCCTG</sequence>
<evidence type="ECO:0000313" key="2">
    <source>
        <dbReference type="EMBL" id="HAB9177427.1"/>
    </source>
</evidence>
<comment type="caution">
    <text evidence="2">The sequence shown here is derived from an EMBL/GenBank/DDBJ whole genome shotgun (WGS) entry which is preliminary data.</text>
</comment>
<reference evidence="2" key="1">
    <citation type="journal article" date="2018" name="Genome Biol.">
        <title>SKESA: strategic k-mer extension for scrupulous assemblies.</title>
        <authorList>
            <person name="Souvorov A."/>
            <person name="Agarwala R."/>
            <person name="Lipman D.J."/>
        </authorList>
    </citation>
    <scope>NUCLEOTIDE SEQUENCE [LARGE SCALE GENOMIC DNA]</scope>
    <source>
        <strain evidence="2">CFIAFB20160038</strain>
    </source>
</reference>
<name>A0A6Z0F5I9_LISMN</name>
<dbReference type="InterPro" id="IPR016156">
    <property type="entry name" value="FAD/NAD-linked_Rdtase_dimer_sf"/>
</dbReference>